<accession>A0ABD3SDA8</accession>
<sequence>MHLPESKDINKQPNYAKIAFTSILICAQIACASTASCVKALPAETPSALRGLWRQTLTSVIFSVLSVVYCPRSERRDAAGNHNKSSAFVRVGRDEMGDSDEEATLLSSPRGGKVTFDDELAATPEEEMEGVEFDWFSLEHVALVALAVIGATLQNDAIVIALHYASSAAVMCLCNTSANTIVGSILSLMGAIVCSTGRGGVGDVHENESLGAIIATTGGIGGAIYMTSCHKLAPLRLHPIHLSLMINIGMMIATFSLCLVTLPNGIAFFSTDTYRGFFGFLNSRANPPALLQSVFPDLAGNFGIILALSHFDPLIVSLVMMTEPLNASVIAMYAINESPPSLRTIIGVSVVIAGCAIVLFESKNDSQDGLEMTEMGEEDGYGSTQNSTEDQNMLDSAAARRKRSNILLYAQLGRYAPAVEFVETLESDVNRTSKMNRSSLPPSMFRNTVELNRLRSTLARSRTT</sequence>
<protein>
    <recommendedName>
        <fullName evidence="5">EamA domain-containing protein</fullName>
    </recommendedName>
</protein>
<evidence type="ECO:0000256" key="2">
    <source>
        <dbReference type="SAM" id="Phobius"/>
    </source>
</evidence>
<gene>
    <name evidence="3" type="ORF">ACHAXA_006878</name>
</gene>
<evidence type="ECO:0000313" key="4">
    <source>
        <dbReference type="Proteomes" id="UP001530377"/>
    </source>
</evidence>
<dbReference type="EMBL" id="JALLPB020000065">
    <property type="protein sequence ID" value="KAL3822450.1"/>
    <property type="molecule type" value="Genomic_DNA"/>
</dbReference>
<feature type="transmembrane region" description="Helical" evidence="2">
    <location>
        <begin position="341"/>
        <end position="360"/>
    </location>
</feature>
<evidence type="ECO:0008006" key="5">
    <source>
        <dbReference type="Google" id="ProtNLM"/>
    </source>
</evidence>
<name>A0ABD3SDA8_9STRA</name>
<comment type="caution">
    <text evidence="3">The sequence shown here is derived from an EMBL/GenBank/DDBJ whole genome shotgun (WGS) entry which is preliminary data.</text>
</comment>
<proteinExistence type="predicted"/>
<keyword evidence="2" id="KW-1133">Transmembrane helix</keyword>
<evidence type="ECO:0000313" key="3">
    <source>
        <dbReference type="EMBL" id="KAL3822450.1"/>
    </source>
</evidence>
<keyword evidence="2" id="KW-0812">Transmembrane</keyword>
<dbReference type="AlphaFoldDB" id="A0ABD3SDA8"/>
<organism evidence="3 4">
    <name type="scientific">Cyclostephanos tholiformis</name>
    <dbReference type="NCBI Taxonomy" id="382380"/>
    <lineage>
        <taxon>Eukaryota</taxon>
        <taxon>Sar</taxon>
        <taxon>Stramenopiles</taxon>
        <taxon>Ochrophyta</taxon>
        <taxon>Bacillariophyta</taxon>
        <taxon>Coscinodiscophyceae</taxon>
        <taxon>Thalassiosirophycidae</taxon>
        <taxon>Stephanodiscales</taxon>
        <taxon>Stephanodiscaceae</taxon>
        <taxon>Cyclostephanos</taxon>
    </lineage>
</organism>
<feature type="compositionally biased region" description="Polar residues" evidence="1">
    <location>
        <begin position="382"/>
        <end position="394"/>
    </location>
</feature>
<evidence type="ECO:0000256" key="1">
    <source>
        <dbReference type="SAM" id="MobiDB-lite"/>
    </source>
</evidence>
<dbReference type="InterPro" id="IPR037185">
    <property type="entry name" value="EmrE-like"/>
</dbReference>
<dbReference type="SUPFAM" id="SSF103481">
    <property type="entry name" value="Multidrug resistance efflux transporter EmrE"/>
    <property type="match status" value="1"/>
</dbReference>
<keyword evidence="2" id="KW-0472">Membrane</keyword>
<reference evidence="3 4" key="1">
    <citation type="submission" date="2024-10" db="EMBL/GenBank/DDBJ databases">
        <title>Updated reference genomes for cyclostephanoid diatoms.</title>
        <authorList>
            <person name="Roberts W.R."/>
            <person name="Alverson A.J."/>
        </authorList>
    </citation>
    <scope>NUCLEOTIDE SEQUENCE [LARGE SCALE GENOMIC DNA]</scope>
    <source>
        <strain evidence="3 4">AJA228-03</strain>
    </source>
</reference>
<feature type="transmembrane region" description="Helical" evidence="2">
    <location>
        <begin position="244"/>
        <end position="269"/>
    </location>
</feature>
<keyword evidence="4" id="KW-1185">Reference proteome</keyword>
<dbReference type="Proteomes" id="UP001530377">
    <property type="component" value="Unassembled WGS sequence"/>
</dbReference>
<feature type="transmembrane region" description="Helical" evidence="2">
    <location>
        <begin position="289"/>
        <end position="308"/>
    </location>
</feature>
<feature type="region of interest" description="Disordered" evidence="1">
    <location>
        <begin position="373"/>
        <end position="396"/>
    </location>
</feature>